<keyword evidence="2" id="KW-1185">Reference proteome</keyword>
<proteinExistence type="predicted"/>
<protein>
    <submittedName>
        <fullName evidence="1">Uncharacterized protein</fullName>
    </submittedName>
</protein>
<gene>
    <name evidence="1" type="ORF">TcWFU_002130</name>
</gene>
<dbReference type="Proteomes" id="UP001651158">
    <property type="component" value="Unassembled WGS sequence"/>
</dbReference>
<sequence>MRVSERPVRGQASSLDSPVLLGSRSFQVKVCCEAFYDREQLMDGRLLVGVVYEHAKSIVDWSDVNSRKRTGSLQRLISRPDLSKQRSWSRRLDALHKRQ</sequence>
<evidence type="ECO:0000313" key="2">
    <source>
        <dbReference type="Proteomes" id="UP001651158"/>
    </source>
</evidence>
<dbReference type="EMBL" id="JAKROA010000003">
    <property type="protein sequence ID" value="KAL5108575.1"/>
    <property type="molecule type" value="Genomic_DNA"/>
</dbReference>
<accession>A0ABR4QFZ0</accession>
<reference evidence="1 2" key="1">
    <citation type="journal article" date="2022" name="Front. Cell. Infect. Microbiol.">
        <title>The Genomes of Two Strains of Taenia crassiceps the Animal Model for the Study of Human Cysticercosis.</title>
        <authorList>
            <person name="Bobes R.J."/>
            <person name="Estrada K."/>
            <person name="Rios-Valencia D.G."/>
            <person name="Calderon-Gallegos A."/>
            <person name="de la Torre P."/>
            <person name="Carrero J.C."/>
            <person name="Sanchez-Flores A."/>
            <person name="Laclette J.P."/>
        </authorList>
    </citation>
    <scope>NUCLEOTIDE SEQUENCE [LARGE SCALE GENOMIC DNA]</scope>
    <source>
        <strain evidence="1">WFUcys</strain>
    </source>
</reference>
<organism evidence="1 2">
    <name type="scientific">Taenia crassiceps</name>
    <dbReference type="NCBI Taxonomy" id="6207"/>
    <lineage>
        <taxon>Eukaryota</taxon>
        <taxon>Metazoa</taxon>
        <taxon>Spiralia</taxon>
        <taxon>Lophotrochozoa</taxon>
        <taxon>Platyhelminthes</taxon>
        <taxon>Cestoda</taxon>
        <taxon>Eucestoda</taxon>
        <taxon>Cyclophyllidea</taxon>
        <taxon>Taeniidae</taxon>
        <taxon>Taenia</taxon>
    </lineage>
</organism>
<evidence type="ECO:0000313" key="1">
    <source>
        <dbReference type="EMBL" id="KAL5108575.1"/>
    </source>
</evidence>
<name>A0ABR4QFZ0_9CEST</name>
<comment type="caution">
    <text evidence="1">The sequence shown here is derived from an EMBL/GenBank/DDBJ whole genome shotgun (WGS) entry which is preliminary data.</text>
</comment>